<feature type="domain" description="F-box" evidence="1">
    <location>
        <begin position="4"/>
        <end position="37"/>
    </location>
</feature>
<keyword evidence="3" id="KW-1185">Reference proteome</keyword>
<dbReference type="Gene3D" id="1.20.1280.50">
    <property type="match status" value="1"/>
</dbReference>
<proteinExistence type="predicted"/>
<dbReference type="PANTHER" id="PTHR47123">
    <property type="entry name" value="F-BOX PROTEIN SKIP23"/>
    <property type="match status" value="1"/>
</dbReference>
<gene>
    <name evidence="2" type="ORF">V6N12_006499</name>
</gene>
<dbReference type="SUPFAM" id="SSF81383">
    <property type="entry name" value="F-box domain"/>
    <property type="match status" value="1"/>
</dbReference>
<comment type="caution">
    <text evidence="2">The sequence shown here is derived from an EMBL/GenBank/DDBJ whole genome shotgun (WGS) entry which is preliminary data.</text>
</comment>
<evidence type="ECO:0000313" key="2">
    <source>
        <dbReference type="EMBL" id="KAK8567931.1"/>
    </source>
</evidence>
<dbReference type="InterPro" id="IPR001810">
    <property type="entry name" value="F-box_dom"/>
</dbReference>
<dbReference type="Pfam" id="PF12937">
    <property type="entry name" value="F-box-like"/>
    <property type="match status" value="1"/>
</dbReference>
<reference evidence="2 3" key="1">
    <citation type="journal article" date="2024" name="G3 (Bethesda)">
        <title>Genome assembly of Hibiscus sabdariffa L. provides insights into metabolisms of medicinal natural products.</title>
        <authorList>
            <person name="Kim T."/>
        </authorList>
    </citation>
    <scope>NUCLEOTIDE SEQUENCE [LARGE SCALE GENOMIC DNA]</scope>
    <source>
        <strain evidence="2">TK-2024</strain>
        <tissue evidence="2">Old leaves</tissue>
    </source>
</reference>
<dbReference type="InterPro" id="IPR036047">
    <property type="entry name" value="F-box-like_dom_sf"/>
</dbReference>
<accession>A0ABR2EYZ7</accession>
<dbReference type="PANTHER" id="PTHR47123:SF9">
    <property type="entry name" value="F-BOX PROTEIN SKIP23-LIKE"/>
    <property type="match status" value="1"/>
</dbReference>
<dbReference type="Proteomes" id="UP001472677">
    <property type="component" value="Unassembled WGS sequence"/>
</dbReference>
<evidence type="ECO:0000313" key="3">
    <source>
        <dbReference type="Proteomes" id="UP001472677"/>
    </source>
</evidence>
<dbReference type="EMBL" id="JBBPBM010000009">
    <property type="protein sequence ID" value="KAK8567931.1"/>
    <property type="molecule type" value="Genomic_DNA"/>
</dbReference>
<name>A0ABR2EYZ7_9ROSI</name>
<organism evidence="2 3">
    <name type="scientific">Hibiscus sabdariffa</name>
    <name type="common">roselle</name>
    <dbReference type="NCBI Taxonomy" id="183260"/>
    <lineage>
        <taxon>Eukaryota</taxon>
        <taxon>Viridiplantae</taxon>
        <taxon>Streptophyta</taxon>
        <taxon>Embryophyta</taxon>
        <taxon>Tracheophyta</taxon>
        <taxon>Spermatophyta</taxon>
        <taxon>Magnoliopsida</taxon>
        <taxon>eudicotyledons</taxon>
        <taxon>Gunneridae</taxon>
        <taxon>Pentapetalae</taxon>
        <taxon>rosids</taxon>
        <taxon>malvids</taxon>
        <taxon>Malvales</taxon>
        <taxon>Malvaceae</taxon>
        <taxon>Malvoideae</taxon>
        <taxon>Hibiscus</taxon>
    </lineage>
</organism>
<protein>
    <recommendedName>
        <fullName evidence="1">F-box domain-containing protein</fullName>
    </recommendedName>
</protein>
<dbReference type="InterPro" id="IPR051304">
    <property type="entry name" value="SCF_F-box_domain"/>
</dbReference>
<evidence type="ECO:0000259" key="1">
    <source>
        <dbReference type="Pfam" id="PF12937"/>
    </source>
</evidence>
<sequence length="117" mass="13570">MADWSQLPPELLLLIGKRLEARFDVLRFQSVCSSWRSSVPPKVDPFLLPMYLPSAYRYCGDDYRICVSRNTCYLIRLSHCDQTQALLAGSLKSEMEPTASKCSSWILFQIIRRNHLR</sequence>